<feature type="region of interest" description="Disordered" evidence="1">
    <location>
        <begin position="1"/>
        <end position="25"/>
    </location>
</feature>
<dbReference type="Gene3D" id="1.20.1720.10">
    <property type="entry name" value="Multidrug resistance protein D"/>
    <property type="match status" value="1"/>
</dbReference>
<keyword evidence="4" id="KW-1185">Reference proteome</keyword>
<dbReference type="EMBL" id="JAULSR010000007">
    <property type="protein sequence ID" value="KAK0615071.1"/>
    <property type="molecule type" value="Genomic_DNA"/>
</dbReference>
<protein>
    <submittedName>
        <fullName evidence="3">Uncharacterized protein</fullName>
    </submittedName>
</protein>
<organism evidence="3 4">
    <name type="scientific">Bombardia bombarda</name>
    <dbReference type="NCBI Taxonomy" id="252184"/>
    <lineage>
        <taxon>Eukaryota</taxon>
        <taxon>Fungi</taxon>
        <taxon>Dikarya</taxon>
        <taxon>Ascomycota</taxon>
        <taxon>Pezizomycotina</taxon>
        <taxon>Sordariomycetes</taxon>
        <taxon>Sordariomycetidae</taxon>
        <taxon>Sordariales</taxon>
        <taxon>Lasiosphaeriaceae</taxon>
        <taxon>Bombardia</taxon>
    </lineage>
</organism>
<dbReference type="AlphaFoldDB" id="A0AA39WGN9"/>
<dbReference type="Proteomes" id="UP001174934">
    <property type="component" value="Unassembled WGS sequence"/>
</dbReference>
<evidence type="ECO:0000313" key="4">
    <source>
        <dbReference type="Proteomes" id="UP001174934"/>
    </source>
</evidence>
<name>A0AA39WGN9_9PEZI</name>
<keyword evidence="2" id="KW-1133">Transmembrane helix</keyword>
<keyword evidence="2" id="KW-0812">Transmembrane</keyword>
<evidence type="ECO:0000256" key="2">
    <source>
        <dbReference type="SAM" id="Phobius"/>
    </source>
</evidence>
<feature type="transmembrane region" description="Helical" evidence="2">
    <location>
        <begin position="86"/>
        <end position="106"/>
    </location>
</feature>
<keyword evidence="2" id="KW-0472">Membrane</keyword>
<gene>
    <name evidence="3" type="ORF">B0T17DRAFT_619893</name>
</gene>
<proteinExistence type="predicted"/>
<accession>A0AA39WGN9</accession>
<feature type="transmembrane region" description="Helical" evidence="2">
    <location>
        <begin position="62"/>
        <end position="80"/>
    </location>
</feature>
<reference evidence="3" key="1">
    <citation type="submission" date="2023-06" db="EMBL/GenBank/DDBJ databases">
        <title>Genome-scale phylogeny and comparative genomics of the fungal order Sordariales.</title>
        <authorList>
            <consortium name="Lawrence Berkeley National Laboratory"/>
            <person name="Hensen N."/>
            <person name="Bonometti L."/>
            <person name="Westerberg I."/>
            <person name="Brannstrom I.O."/>
            <person name="Guillou S."/>
            <person name="Cros-Aarteil S."/>
            <person name="Calhoun S."/>
            <person name="Haridas S."/>
            <person name="Kuo A."/>
            <person name="Mondo S."/>
            <person name="Pangilinan J."/>
            <person name="Riley R."/>
            <person name="LaButti K."/>
            <person name="Andreopoulos B."/>
            <person name="Lipzen A."/>
            <person name="Chen C."/>
            <person name="Yanf M."/>
            <person name="Daum C."/>
            <person name="Ng V."/>
            <person name="Clum A."/>
            <person name="Steindorff A."/>
            <person name="Ohm R."/>
            <person name="Martin F."/>
            <person name="Silar P."/>
            <person name="Natvig D."/>
            <person name="Lalanne C."/>
            <person name="Gautier V."/>
            <person name="Ament-velasquez S.L."/>
            <person name="Kruys A."/>
            <person name="Hutchinson M.I."/>
            <person name="Powell A.J."/>
            <person name="Barry K."/>
            <person name="Miller A.N."/>
            <person name="Grigoriev I.V."/>
            <person name="Debuchy R."/>
            <person name="Gladieux P."/>
            <person name="Thoren M.H."/>
            <person name="Johannesson H."/>
        </authorList>
    </citation>
    <scope>NUCLEOTIDE SEQUENCE</scope>
    <source>
        <strain evidence="3">SMH3391-2</strain>
    </source>
</reference>
<comment type="caution">
    <text evidence="3">The sequence shown here is derived from an EMBL/GenBank/DDBJ whole genome shotgun (WGS) entry which is preliminary data.</text>
</comment>
<sequence>MAGTTNDSVTSREEPKVPDTTGESDQKAYAFASSEPTVEIAIVSTSLVTNSADLSGFDKRNWLVTAYLCAFTGSLLLVWAKLGHHIGLKTALLAAFVLCVAFSAGCTGREN</sequence>
<evidence type="ECO:0000256" key="1">
    <source>
        <dbReference type="SAM" id="MobiDB-lite"/>
    </source>
</evidence>
<evidence type="ECO:0000313" key="3">
    <source>
        <dbReference type="EMBL" id="KAK0615071.1"/>
    </source>
</evidence>